<gene>
    <name evidence="1" type="ORF">WT56_03075</name>
</gene>
<organism evidence="1 2">
    <name type="scientific">Burkholderia pseudomultivorans</name>
    <dbReference type="NCBI Taxonomy" id="1207504"/>
    <lineage>
        <taxon>Bacteria</taxon>
        <taxon>Pseudomonadati</taxon>
        <taxon>Pseudomonadota</taxon>
        <taxon>Betaproteobacteria</taxon>
        <taxon>Burkholderiales</taxon>
        <taxon>Burkholderiaceae</taxon>
        <taxon>Burkholderia</taxon>
        <taxon>Burkholderia cepacia complex</taxon>
    </lineage>
</organism>
<name>A0A132EMF0_9BURK</name>
<evidence type="ECO:0000313" key="2">
    <source>
        <dbReference type="Proteomes" id="UP000062912"/>
    </source>
</evidence>
<dbReference type="SUPFAM" id="SSF48452">
    <property type="entry name" value="TPR-like"/>
    <property type="match status" value="1"/>
</dbReference>
<proteinExistence type="predicted"/>
<comment type="caution">
    <text evidence="1">The sequence shown here is derived from an EMBL/GenBank/DDBJ whole genome shotgun (WGS) entry which is preliminary data.</text>
</comment>
<dbReference type="Proteomes" id="UP000062912">
    <property type="component" value="Unassembled WGS sequence"/>
</dbReference>
<evidence type="ECO:0008006" key="3">
    <source>
        <dbReference type="Google" id="ProtNLM"/>
    </source>
</evidence>
<evidence type="ECO:0000313" key="1">
    <source>
        <dbReference type="EMBL" id="KWF37695.1"/>
    </source>
</evidence>
<dbReference type="EMBL" id="LPJR01000001">
    <property type="protein sequence ID" value="KWF37695.1"/>
    <property type="molecule type" value="Genomic_DNA"/>
</dbReference>
<protein>
    <recommendedName>
        <fullName evidence="3">TPR repeat-containing protein</fullName>
    </recommendedName>
</protein>
<dbReference type="RefSeq" id="WP_060236965.1">
    <property type="nucleotide sequence ID" value="NZ_LPJR01000001.1"/>
</dbReference>
<accession>A0A132EMF0</accession>
<dbReference type="AlphaFoldDB" id="A0A132EMF0"/>
<reference evidence="1 2" key="1">
    <citation type="submission" date="2015-11" db="EMBL/GenBank/DDBJ databases">
        <title>Expanding the genomic diversity of Burkholderia species for the development of highly accurate diagnostics.</title>
        <authorList>
            <person name="Sahl J."/>
            <person name="Keim P."/>
            <person name="Wagner D."/>
        </authorList>
    </citation>
    <scope>NUCLEOTIDE SEQUENCE [LARGE SCALE GENOMIC DNA]</scope>
    <source>
        <strain evidence="1 2">MSMB368WGS</strain>
    </source>
</reference>
<dbReference type="InterPro" id="IPR011990">
    <property type="entry name" value="TPR-like_helical_dom_sf"/>
</dbReference>
<sequence length="127" mass="13637">MNDRNGMRIASAKALVIQAMTKPGVYDASLREARALLEVALADDPGDVAILTGLGAVLCDLHLRADARACLTRAIELGSTDRNTFFNLFVAMLDPSTMEEARAVLARGTGLDADPATWEAYFDPHAM</sequence>
<dbReference type="Gene3D" id="1.25.40.10">
    <property type="entry name" value="Tetratricopeptide repeat domain"/>
    <property type="match status" value="1"/>
</dbReference>
<dbReference type="OrthoDB" id="8707790at2"/>